<dbReference type="Pfam" id="PF12874">
    <property type="entry name" value="zf-met"/>
    <property type="match status" value="1"/>
</dbReference>
<protein>
    <recommendedName>
        <fullName evidence="2">U1-type domain-containing protein</fullName>
    </recommendedName>
</protein>
<dbReference type="GO" id="GO:0003676">
    <property type="term" value="F:nucleic acid binding"/>
    <property type="evidence" value="ECO:0007669"/>
    <property type="project" value="InterPro"/>
</dbReference>
<dbReference type="InterPro" id="IPR003604">
    <property type="entry name" value="Matrin/U1-like-C_Znf_C2H2"/>
</dbReference>
<dbReference type="GO" id="GO:0008270">
    <property type="term" value="F:zinc ion binding"/>
    <property type="evidence" value="ECO:0007669"/>
    <property type="project" value="InterPro"/>
</dbReference>
<dbReference type="InterPro" id="IPR036236">
    <property type="entry name" value="Znf_C2H2_sf"/>
</dbReference>
<sequence length="347" mass="39506">MCFDSSITHAAEADYATAKTSVWWDVENCPVPKGWDAHSIAQKLNSALKPEVSQDANLTREFENIPSQNLEMNSGDPESSSARGATEHPEEYMMNMKKEKVTKSSVSTKPITKEPKVLQLVWCQICRISCESKVAYANHICGKIHQQKRERMSEREAMLSKENAERLEKVLSKSQTAFESQNHAAMVKEQTEKAFFDSLRTRQELRQRAMEHPEATEEQTLVKTEDHGFQGAQEDKEEVKEINASENLTRAFIGMNQESSVPKESRGCLDVIPQRVKAPADVNVTEKLEDESKHKPQTTPEEPLKEFAGLKEHLGVAAKRGEAKFQVDNFWTRLWGKKELEKLYRII</sequence>
<dbReference type="InterPro" id="IPR013087">
    <property type="entry name" value="Znf_C2H2_type"/>
</dbReference>
<feature type="compositionally biased region" description="Polar residues" evidence="1">
    <location>
        <begin position="65"/>
        <end position="83"/>
    </location>
</feature>
<dbReference type="InterPro" id="IPR024768">
    <property type="entry name" value="Marf1"/>
</dbReference>
<dbReference type="GO" id="GO:0010468">
    <property type="term" value="P:regulation of gene expression"/>
    <property type="evidence" value="ECO:0007669"/>
    <property type="project" value="InterPro"/>
</dbReference>
<evidence type="ECO:0000259" key="2">
    <source>
        <dbReference type="SMART" id="SM00451"/>
    </source>
</evidence>
<dbReference type="SMART" id="SM00451">
    <property type="entry name" value="ZnF_U1"/>
    <property type="match status" value="1"/>
</dbReference>
<accession>A0A398A3E1</accession>
<proteinExistence type="predicted"/>
<feature type="region of interest" description="Disordered" evidence="1">
    <location>
        <begin position="65"/>
        <end position="86"/>
    </location>
</feature>
<dbReference type="PANTHER" id="PTHR14379:SF90">
    <property type="entry name" value="EMB|CAB71880.1-RELATED"/>
    <property type="match status" value="1"/>
</dbReference>
<feature type="domain" description="U1-type" evidence="2">
    <location>
        <begin position="118"/>
        <end position="152"/>
    </location>
</feature>
<evidence type="ECO:0000256" key="1">
    <source>
        <dbReference type="SAM" id="MobiDB-lite"/>
    </source>
</evidence>
<organism evidence="3 4">
    <name type="scientific">Brassica campestris</name>
    <name type="common">Field mustard</name>
    <dbReference type="NCBI Taxonomy" id="3711"/>
    <lineage>
        <taxon>Eukaryota</taxon>
        <taxon>Viridiplantae</taxon>
        <taxon>Streptophyta</taxon>
        <taxon>Embryophyta</taxon>
        <taxon>Tracheophyta</taxon>
        <taxon>Spermatophyta</taxon>
        <taxon>Magnoliopsida</taxon>
        <taxon>eudicotyledons</taxon>
        <taxon>Gunneridae</taxon>
        <taxon>Pentapetalae</taxon>
        <taxon>rosids</taxon>
        <taxon>malvids</taxon>
        <taxon>Brassicales</taxon>
        <taxon>Brassicaceae</taxon>
        <taxon>Brassiceae</taxon>
        <taxon>Brassica</taxon>
    </lineage>
</organism>
<evidence type="ECO:0000313" key="3">
    <source>
        <dbReference type="EMBL" id="RID72337.1"/>
    </source>
</evidence>
<dbReference type="GO" id="GO:0005777">
    <property type="term" value="C:peroxisome"/>
    <property type="evidence" value="ECO:0007669"/>
    <property type="project" value="InterPro"/>
</dbReference>
<dbReference type="EMBL" id="CM010630">
    <property type="protein sequence ID" value="RID72337.1"/>
    <property type="molecule type" value="Genomic_DNA"/>
</dbReference>
<name>A0A398A3E1_BRACM</name>
<dbReference type="Gene3D" id="3.30.160.60">
    <property type="entry name" value="Classic Zinc Finger"/>
    <property type="match status" value="1"/>
</dbReference>
<gene>
    <name evidence="3" type="ORF">BRARA_C04233</name>
</gene>
<evidence type="ECO:0000313" key="4">
    <source>
        <dbReference type="Proteomes" id="UP000264353"/>
    </source>
</evidence>
<dbReference type="Proteomes" id="UP000264353">
    <property type="component" value="Chromosome A3"/>
</dbReference>
<reference evidence="3 4" key="1">
    <citation type="submission" date="2018-06" db="EMBL/GenBank/DDBJ databases">
        <title>WGS assembly of Brassica rapa FPsc.</title>
        <authorList>
            <person name="Bowman J."/>
            <person name="Kohchi T."/>
            <person name="Yamato K."/>
            <person name="Jenkins J."/>
            <person name="Shu S."/>
            <person name="Ishizaki K."/>
            <person name="Yamaoka S."/>
            <person name="Nishihama R."/>
            <person name="Nakamura Y."/>
            <person name="Berger F."/>
            <person name="Adam C."/>
            <person name="Aki S."/>
            <person name="Althoff F."/>
            <person name="Araki T."/>
            <person name="Arteaga-Vazquez M."/>
            <person name="Balasubrmanian S."/>
            <person name="Bauer D."/>
            <person name="Boehm C."/>
            <person name="Briginshaw L."/>
            <person name="Caballero-Perez J."/>
            <person name="Catarino B."/>
            <person name="Chen F."/>
            <person name="Chiyoda S."/>
            <person name="Chovatia M."/>
            <person name="Davies K."/>
            <person name="Delmans M."/>
            <person name="Demura T."/>
            <person name="Dierschke T."/>
            <person name="Dolan L."/>
            <person name="Dorantes-Acosta A."/>
            <person name="Eklund D."/>
            <person name="Florent S."/>
            <person name="Flores-Sandoval E."/>
            <person name="Fujiyama A."/>
            <person name="Fukuzawa H."/>
            <person name="Galik B."/>
            <person name="Grimanelli D."/>
            <person name="Grimwood J."/>
            <person name="Grossniklaus U."/>
            <person name="Hamada T."/>
            <person name="Haseloff J."/>
            <person name="Hetherington A."/>
            <person name="Higo A."/>
            <person name="Hirakawa Y."/>
            <person name="Hundley H."/>
            <person name="Ikeda Y."/>
            <person name="Inoue K."/>
            <person name="Inoue S."/>
            <person name="Ishida S."/>
            <person name="Jia Q."/>
            <person name="Kakita M."/>
            <person name="Kanazawa T."/>
            <person name="Kawai Y."/>
            <person name="Kawashima T."/>
            <person name="Kennedy M."/>
            <person name="Kinose K."/>
            <person name="Kinoshita T."/>
            <person name="Kohara Y."/>
            <person name="Koide E."/>
            <person name="Komatsu K."/>
            <person name="Kopischke S."/>
            <person name="Kubo M."/>
            <person name="Kyozuka J."/>
            <person name="Lagercrantz U."/>
            <person name="Lin S."/>
            <person name="Lindquist E."/>
            <person name="Lipzen A."/>
            <person name="Lu C."/>
            <person name="Luna E."/>
            <person name="Martienssen R."/>
            <person name="Minamino N."/>
            <person name="Mizutani M."/>
            <person name="Mizutani M."/>
            <person name="Mochizuki N."/>
            <person name="Monte I."/>
            <person name="Mosher R."/>
            <person name="Nagasaki H."/>
            <person name="Nakagami H."/>
            <person name="Naramoto S."/>
            <person name="Nishitani K."/>
            <person name="Ohtani M."/>
            <person name="Okamoto T."/>
            <person name="Okumura M."/>
            <person name="Phillips J."/>
            <person name="Pollak B."/>
            <person name="Reinders A."/>
            <person name="Roevekamp M."/>
            <person name="Sano R."/>
            <person name="Sawa S."/>
            <person name="Schmid M."/>
            <person name="Shirakawa M."/>
            <person name="Solano R."/>
            <person name="Spunde A."/>
            <person name="Suetsugu N."/>
            <person name="Sugano S."/>
            <person name="Sugiyama A."/>
            <person name="Sun R."/>
            <person name="Suzuki Y."/>
            <person name="Takenaka M."/>
            <person name="Takezawa D."/>
            <person name="Tomogane H."/>
            <person name="Tsuzuki M."/>
            <person name="Ueda T."/>
            <person name="Umeda M."/>
            <person name="Ward J."/>
            <person name="Watanabe Y."/>
            <person name="Yazaki K."/>
            <person name="Yokoyama R."/>
            <person name="Yoshitake Y."/>
            <person name="Yotsui I."/>
            <person name="Zachgo S."/>
            <person name="Schmutz J."/>
        </authorList>
    </citation>
    <scope>NUCLEOTIDE SEQUENCE [LARGE SCALE GENOMIC DNA]</scope>
    <source>
        <strain evidence="4">cv. B-3</strain>
    </source>
</reference>
<dbReference type="AlphaFoldDB" id="A0A398A3E1"/>
<dbReference type="SUPFAM" id="SSF57667">
    <property type="entry name" value="beta-beta-alpha zinc fingers"/>
    <property type="match status" value="1"/>
</dbReference>
<dbReference type="PANTHER" id="PTHR14379">
    <property type="entry name" value="LIMKAIN B LKAP"/>
    <property type="match status" value="1"/>
</dbReference>